<feature type="non-terminal residue" evidence="2">
    <location>
        <position position="1"/>
    </location>
</feature>
<proteinExistence type="predicted"/>
<evidence type="ECO:0000256" key="1">
    <source>
        <dbReference type="SAM" id="MobiDB-lite"/>
    </source>
</evidence>
<feature type="region of interest" description="Disordered" evidence="1">
    <location>
        <begin position="642"/>
        <end position="693"/>
    </location>
</feature>
<dbReference type="EMBL" id="GDID01001841">
    <property type="protein sequence ID" value="JAP94765.1"/>
    <property type="molecule type" value="Transcribed_RNA"/>
</dbReference>
<reference evidence="2" key="1">
    <citation type="submission" date="2015-07" db="EMBL/GenBank/DDBJ databases">
        <title>Adaptation to a free-living lifestyle via gene acquisitions in the diplomonad Trepomonas sp. PC1.</title>
        <authorList>
            <person name="Xu F."/>
            <person name="Jerlstrom-Hultqvist J."/>
            <person name="Kolisko M."/>
            <person name="Simpson A.G.B."/>
            <person name="Roger A.J."/>
            <person name="Svard S.G."/>
            <person name="Andersson J.O."/>
        </authorList>
    </citation>
    <scope>NUCLEOTIDE SEQUENCE</scope>
    <source>
        <strain evidence="2">PC1</strain>
    </source>
</reference>
<feature type="region of interest" description="Disordered" evidence="1">
    <location>
        <begin position="835"/>
        <end position="858"/>
    </location>
</feature>
<sequence length="858" mass="99755">LLSILQNIQQQDKMISSNAFQRKVIQKPQPFANSQFIEPDYQSIVNLPNTNELVPLWTQLKISKNEACIAYKGLLNTPELFKDYVKQLKEAIQIIQEFNQTHSNFINLEKVVMLHIQPPPKPVVNVRHFVDQIVKLRVLMANMVALNQSAIVIAKKLVHLPSFTCENKSFFTKLFSKPFLTRLNIPNLLYQTKFCSRQDSIKLVQRWFDLGNKLGYSEQDLSLMMYLGLDYEPQLDISRLLSQKFSLYLWQTTAYGDQKVIVIEKNIFDFLRQDNVLTQRELQRTRFSKAGLLKIPFFGDEQTIQLIDVPGYVVGEKKKHIIVNQPYQQEFLTESKYLSKSQQQKQNLEEQKLNQHLKWLSSSKQDKLQIQEISQKLNQIQMQNKMDLNEIYNDDIEWDEEEADEVEYFHEQQVEKSKPPHQIQVENNSLQVGEKQILQLKSDSESDEFDEVVEKFEGKKLCKLMAQSSNVEVDHKPNLISQSSRIQMNDEIQQLDDSVIEQSKFSLKINDAQNVDSEEESEDKLSFKTANQFNKKNSPFSTKTLFYQTSQTQKAQLTTSPNQKVNVQLNSDFCSELSNQQKQSEILSRLSENDEIQVCVASQETDQTQLQETTHILQMEKENTIELCEDQKSFNQEIKALKDSKHESDSFDSESNGQQNVVQQGKQSKVSQRSSFTQEHKSDSPSFDESLSQREVKVSLKQIQKIMKIQQKQNLTTEVKPQQTSEIQAESTTMNQINQQCGQSTHTDKQHNTLSKLFLIQNTFQQPQRNILALDKIKSTLEQINMENEVQLQNQQNLEIDLNTEKSDFEDEWTEQIQQISTSKIDIEIEIENLDFDEAEKSEEDTNRPGARSQGRRQ</sequence>
<accession>A0A146KGJ9</accession>
<evidence type="ECO:0000313" key="2">
    <source>
        <dbReference type="EMBL" id="JAP94765.1"/>
    </source>
</evidence>
<dbReference type="AlphaFoldDB" id="A0A146KGJ9"/>
<name>A0A146KGJ9_9EUKA</name>
<feature type="compositionally biased region" description="Low complexity" evidence="1">
    <location>
        <begin position="653"/>
        <end position="675"/>
    </location>
</feature>
<organism evidence="2">
    <name type="scientific">Trepomonas sp. PC1</name>
    <dbReference type="NCBI Taxonomy" id="1076344"/>
    <lineage>
        <taxon>Eukaryota</taxon>
        <taxon>Metamonada</taxon>
        <taxon>Diplomonadida</taxon>
        <taxon>Hexamitidae</taxon>
        <taxon>Hexamitinae</taxon>
        <taxon>Trepomonas</taxon>
    </lineage>
</organism>
<gene>
    <name evidence="2" type="ORF">TPC1_12470</name>
</gene>
<protein>
    <submittedName>
        <fullName evidence="2">Uncharacterized protein</fullName>
    </submittedName>
</protein>